<dbReference type="PANTHER" id="PTHR30531">
    <property type="entry name" value="FLAGELLAR BIOSYNTHETIC PROTEIN FLHB"/>
    <property type="match status" value="1"/>
</dbReference>
<evidence type="ECO:0000256" key="1">
    <source>
        <dbReference type="ARBA" id="ARBA00004651"/>
    </source>
</evidence>
<evidence type="ECO:0000256" key="9">
    <source>
        <dbReference type="ARBA" id="ARBA00022989"/>
    </source>
</evidence>
<dbReference type="Gene3D" id="3.40.1690.10">
    <property type="entry name" value="secretion proteins EscU"/>
    <property type="match status" value="1"/>
</dbReference>
<keyword evidence="8 13" id="KW-0653">Protein transport</keyword>
<dbReference type="Gene3D" id="6.10.250.2080">
    <property type="match status" value="1"/>
</dbReference>
<gene>
    <name evidence="13 15" type="primary">flhB</name>
    <name evidence="15" type="ORF">CWS72_02470</name>
</gene>
<dbReference type="OrthoDB" id="9807950at2"/>
<keyword evidence="11 13" id="KW-1006">Bacterial flagellum protein export</keyword>
<keyword evidence="5 13" id="KW-1003">Cell membrane</keyword>
<sequence length="356" mass="39542">MAADDDGKSEQPTGKRLSEARDKGDISQSQEVKTAAMLLAMAVFVWLIAPLSMVRLRDYLARFLGEPHAIRVTTGEELSVVTSDLLANIGLAMVMPFAFLLLVGLTASVGQTGWVVSTEKLTPDISKLNPVAGFGRLFSVHSLVELLKSVAKLVVVGVICYLVLRPRVSELDLLPSMEMAAILTYLHQLLVRLMMVVATVMVVIAVSDWFYQRHAYMQKLKMTKQEVKEENKQSEGDPLIKSRLRGLRMARARQRMMAAVPKADVVVTNPTHFACALKYDSETMNAPTLVAKGQDLVAFRIREIAKENNVPIVENPPLARALYATVDLDREVPPDHYKAVAEVISYVMRLKGKLRR</sequence>
<name>A0A2N3Q037_9PROT</name>
<dbReference type="InterPro" id="IPR006136">
    <property type="entry name" value="FlhB"/>
</dbReference>
<feature type="region of interest" description="Disordered" evidence="14">
    <location>
        <begin position="1"/>
        <end position="26"/>
    </location>
</feature>
<protein>
    <recommendedName>
        <fullName evidence="3 13">Flagellar biosynthetic protein FlhB</fullName>
    </recommendedName>
</protein>
<comment type="similarity">
    <text evidence="2 13">Belongs to the type III secretion exporter family.</text>
</comment>
<dbReference type="GO" id="GO:0005886">
    <property type="term" value="C:plasma membrane"/>
    <property type="evidence" value="ECO:0007669"/>
    <property type="project" value="UniProtKB-SubCell"/>
</dbReference>
<evidence type="ECO:0000256" key="2">
    <source>
        <dbReference type="ARBA" id="ARBA00010690"/>
    </source>
</evidence>
<reference evidence="16" key="1">
    <citation type="submission" date="2017-12" db="EMBL/GenBank/DDBJ databases">
        <title>Draft genome sequence of Telmatospirillum siberiense 26-4b1T, an acidotolerant peatland alphaproteobacterium potentially involved in sulfur cycling.</title>
        <authorList>
            <person name="Hausmann B."/>
            <person name="Pjevac P."/>
            <person name="Schreck K."/>
            <person name="Herbold C.W."/>
            <person name="Daims H."/>
            <person name="Wagner M."/>
            <person name="Pester M."/>
            <person name="Loy A."/>
        </authorList>
    </citation>
    <scope>NUCLEOTIDE SEQUENCE [LARGE SCALE GENOMIC DNA]</scope>
    <source>
        <strain evidence="16">26-4b1</strain>
    </source>
</reference>
<dbReference type="InterPro" id="IPR029025">
    <property type="entry name" value="T3SS_substrate_exporter_C"/>
</dbReference>
<dbReference type="PRINTS" id="PR00950">
    <property type="entry name" value="TYPE3IMSPROT"/>
</dbReference>
<dbReference type="AlphaFoldDB" id="A0A2N3Q037"/>
<evidence type="ECO:0000256" key="14">
    <source>
        <dbReference type="SAM" id="MobiDB-lite"/>
    </source>
</evidence>
<feature type="transmembrane region" description="Helical" evidence="13">
    <location>
        <begin position="85"/>
        <end position="105"/>
    </location>
</feature>
<evidence type="ECO:0000256" key="5">
    <source>
        <dbReference type="ARBA" id="ARBA00022475"/>
    </source>
</evidence>
<keyword evidence="15" id="KW-0969">Cilium</keyword>
<keyword evidence="15" id="KW-0966">Cell projection</keyword>
<evidence type="ECO:0000313" key="16">
    <source>
        <dbReference type="Proteomes" id="UP000233293"/>
    </source>
</evidence>
<keyword evidence="6 13" id="KW-0812">Transmembrane</keyword>
<keyword evidence="16" id="KW-1185">Reference proteome</keyword>
<dbReference type="NCBIfam" id="TIGR00328">
    <property type="entry name" value="flhB"/>
    <property type="match status" value="1"/>
</dbReference>
<dbReference type="FunFam" id="3.40.1690.10:FF:000001">
    <property type="entry name" value="Flagellar biosynthetic protein FlhB"/>
    <property type="match status" value="1"/>
</dbReference>
<feature type="transmembrane region" description="Helical" evidence="13">
    <location>
        <begin position="35"/>
        <end position="54"/>
    </location>
</feature>
<dbReference type="RefSeq" id="WP_101248988.1">
    <property type="nucleotide sequence ID" value="NZ_PIUM01000002.1"/>
</dbReference>
<proteinExistence type="inferred from homology"/>
<evidence type="ECO:0000256" key="12">
    <source>
        <dbReference type="ARBA" id="ARBA00025078"/>
    </source>
</evidence>
<dbReference type="InterPro" id="IPR006135">
    <property type="entry name" value="T3SS_substrate_exporter"/>
</dbReference>
<evidence type="ECO:0000256" key="11">
    <source>
        <dbReference type="ARBA" id="ARBA00023225"/>
    </source>
</evidence>
<accession>A0A2N3Q037</accession>
<dbReference type="SUPFAM" id="SSF160544">
    <property type="entry name" value="EscU C-terminal domain-like"/>
    <property type="match status" value="1"/>
</dbReference>
<evidence type="ECO:0000256" key="13">
    <source>
        <dbReference type="RuleBase" id="RU364091"/>
    </source>
</evidence>
<dbReference type="GO" id="GO:0044780">
    <property type="term" value="P:bacterial-type flagellum assembly"/>
    <property type="evidence" value="ECO:0007669"/>
    <property type="project" value="InterPro"/>
</dbReference>
<comment type="function">
    <text evidence="12 13">Required for formation of the rod structure in the basal body of the flagellar apparatus. Together with FliI and FliH, may constitute the export apparatus of flagellin.</text>
</comment>
<evidence type="ECO:0000313" key="15">
    <source>
        <dbReference type="EMBL" id="PKU26027.1"/>
    </source>
</evidence>
<organism evidence="15 16">
    <name type="scientific">Telmatospirillum siberiense</name>
    <dbReference type="NCBI Taxonomy" id="382514"/>
    <lineage>
        <taxon>Bacteria</taxon>
        <taxon>Pseudomonadati</taxon>
        <taxon>Pseudomonadota</taxon>
        <taxon>Alphaproteobacteria</taxon>
        <taxon>Rhodospirillales</taxon>
        <taxon>Rhodospirillaceae</taxon>
        <taxon>Telmatospirillum</taxon>
    </lineage>
</organism>
<keyword evidence="15" id="KW-0282">Flagellum</keyword>
<evidence type="ECO:0000256" key="4">
    <source>
        <dbReference type="ARBA" id="ARBA00022448"/>
    </source>
</evidence>
<comment type="subcellular location">
    <subcellularLocation>
        <location evidence="1">Cell membrane</location>
        <topology evidence="1">Multi-pass membrane protein</topology>
    </subcellularLocation>
</comment>
<evidence type="ECO:0000256" key="7">
    <source>
        <dbReference type="ARBA" id="ARBA00022795"/>
    </source>
</evidence>
<dbReference type="Proteomes" id="UP000233293">
    <property type="component" value="Unassembled WGS sequence"/>
</dbReference>
<evidence type="ECO:0000256" key="10">
    <source>
        <dbReference type="ARBA" id="ARBA00023136"/>
    </source>
</evidence>
<keyword evidence="9 13" id="KW-1133">Transmembrane helix</keyword>
<dbReference type="PANTHER" id="PTHR30531:SF12">
    <property type="entry name" value="FLAGELLAR BIOSYNTHETIC PROTEIN FLHB"/>
    <property type="match status" value="1"/>
</dbReference>
<keyword evidence="4 13" id="KW-0813">Transport</keyword>
<comment type="caution">
    <text evidence="13">Lacks conserved residue(s) required for the propagation of feature annotation.</text>
</comment>
<evidence type="ECO:0000256" key="8">
    <source>
        <dbReference type="ARBA" id="ARBA00022927"/>
    </source>
</evidence>
<dbReference type="Pfam" id="PF01312">
    <property type="entry name" value="Bac_export_2"/>
    <property type="match status" value="1"/>
</dbReference>
<keyword evidence="10 13" id="KW-0472">Membrane</keyword>
<feature type="compositionally biased region" description="Basic and acidic residues" evidence="14">
    <location>
        <begin position="16"/>
        <end position="25"/>
    </location>
</feature>
<dbReference type="GO" id="GO:0009306">
    <property type="term" value="P:protein secretion"/>
    <property type="evidence" value="ECO:0007669"/>
    <property type="project" value="InterPro"/>
</dbReference>
<comment type="caution">
    <text evidence="15">The sequence shown here is derived from an EMBL/GenBank/DDBJ whole genome shotgun (WGS) entry which is preliminary data.</text>
</comment>
<keyword evidence="7 13" id="KW-1005">Bacterial flagellum biogenesis</keyword>
<feature type="transmembrane region" description="Helical" evidence="13">
    <location>
        <begin position="189"/>
        <end position="211"/>
    </location>
</feature>
<evidence type="ECO:0000256" key="3">
    <source>
        <dbReference type="ARBA" id="ARBA00021622"/>
    </source>
</evidence>
<dbReference type="EMBL" id="PIUM01000002">
    <property type="protein sequence ID" value="PKU26027.1"/>
    <property type="molecule type" value="Genomic_DNA"/>
</dbReference>
<evidence type="ECO:0000256" key="6">
    <source>
        <dbReference type="ARBA" id="ARBA00022692"/>
    </source>
</evidence>